<evidence type="ECO:0000256" key="1">
    <source>
        <dbReference type="ARBA" id="ARBA00006295"/>
    </source>
</evidence>
<reference evidence="4 5" key="1">
    <citation type="journal article" date="2017" name="Antonie Van Leeuwenhoek">
        <title>Phylogenomic resolution of the bacterial genus Pantoea and its relationship with Erwinia and Tatumella.</title>
        <authorList>
            <person name="Palmer M."/>
            <person name="Steenkamp E.T."/>
            <person name="Coetzee M.P."/>
            <person name="Chan W.Y."/>
            <person name="van Zyl E."/>
            <person name="De Maayer P."/>
            <person name="Coutinho T.A."/>
            <person name="Blom J."/>
            <person name="Smits T.H."/>
            <person name="Duffy B."/>
            <person name="Venter S.N."/>
        </authorList>
    </citation>
    <scope>NUCLEOTIDE SEQUENCE [LARGE SCALE GENOMIC DNA]</scope>
    <source>
        <strain evidence="4 5">LMG 24534</strain>
    </source>
</reference>
<dbReference type="RefSeq" id="WP_094121516.1">
    <property type="nucleotide sequence ID" value="NZ_MLFN01000049.1"/>
</dbReference>
<dbReference type="Gene3D" id="1.10.10.2830">
    <property type="match status" value="1"/>
</dbReference>
<dbReference type="EMBL" id="MLFN01000049">
    <property type="protein sequence ID" value="ORM51542.1"/>
    <property type="molecule type" value="Genomic_DNA"/>
</dbReference>
<dbReference type="STRING" id="472705.GCA_001743465_03138"/>
<dbReference type="AlphaFoldDB" id="A0A1X1BTK3"/>
<dbReference type="PANTHER" id="PTHR38973">
    <property type="entry name" value="PLASMID PARTITIONING CONTROL PROTEIN-RELATED"/>
    <property type="match status" value="1"/>
</dbReference>
<dbReference type="SMART" id="SM00470">
    <property type="entry name" value="ParB"/>
    <property type="match status" value="1"/>
</dbReference>
<dbReference type="Proteomes" id="UP000193933">
    <property type="component" value="Unassembled WGS sequence"/>
</dbReference>
<dbReference type="PANTHER" id="PTHR38973:SF1">
    <property type="entry name" value="PLASMID PARTITION PROTEIN B"/>
    <property type="match status" value="1"/>
</dbReference>
<comment type="caution">
    <text evidence="4">The sequence shown here is derived from an EMBL/GenBank/DDBJ whole genome shotgun (WGS) entry which is preliminary data.</text>
</comment>
<name>A0A1X1BTK3_9GAMM</name>
<evidence type="ECO:0000256" key="2">
    <source>
        <dbReference type="ARBA" id="ARBA00023125"/>
    </source>
</evidence>
<sequence>MSKPIQRIGRKFGDSAIASMIDSSSQSRTFTLKSGMKATFVRQLIPHDDIEAKTFVDPKINGRDQSTLTAESLREITRTITLQQFFPAIGRITTDRIEIMDGSRRRAACILSGASLEVLVTADELSISDARQLAADIQTAREHNLRELGLRFMMMNEQGMSKSEIAIAEGISNAKVSRAFQAASVPAEFIELFPVVSELTLQDYQLLLDVWEEAKAEAVDASELTRQIQEKLSSEAAPNKMSDDEKKSAILNYFKAARKHLKMPAPANKTVTEKLATFSTANTYARRKTNDEKRTVQYEFSRLPKEVTEKIDASIKQILESMKQNNS</sequence>
<organism evidence="4 5">
    <name type="scientific">Pantoea conspicua</name>
    <dbReference type="NCBI Taxonomy" id="472705"/>
    <lineage>
        <taxon>Bacteria</taxon>
        <taxon>Pseudomonadati</taxon>
        <taxon>Pseudomonadota</taxon>
        <taxon>Gammaproteobacteria</taxon>
        <taxon>Enterobacterales</taxon>
        <taxon>Erwiniaceae</taxon>
        <taxon>Pantoea</taxon>
    </lineage>
</organism>
<dbReference type="InterPro" id="IPR004437">
    <property type="entry name" value="ParB/RepB/Spo0J"/>
</dbReference>
<proteinExistence type="inferred from homology"/>
<dbReference type="InterPro" id="IPR003115">
    <property type="entry name" value="ParB_N"/>
</dbReference>
<evidence type="ECO:0000313" key="5">
    <source>
        <dbReference type="Proteomes" id="UP000193933"/>
    </source>
</evidence>
<gene>
    <name evidence="4" type="ORF">HA41_15060</name>
</gene>
<dbReference type="CDD" id="cd16394">
    <property type="entry name" value="sopB_N"/>
    <property type="match status" value="1"/>
</dbReference>
<dbReference type="GO" id="GO:0003677">
    <property type="term" value="F:DNA binding"/>
    <property type="evidence" value="ECO:0007669"/>
    <property type="project" value="UniProtKB-KW"/>
</dbReference>
<dbReference type="NCBIfam" id="TIGR00180">
    <property type="entry name" value="parB_part"/>
    <property type="match status" value="1"/>
</dbReference>
<dbReference type="InterPro" id="IPR014884">
    <property type="entry name" value="ParB_fam_C"/>
</dbReference>
<evidence type="ECO:0000259" key="3">
    <source>
        <dbReference type="SMART" id="SM00470"/>
    </source>
</evidence>
<keyword evidence="5" id="KW-1185">Reference proteome</keyword>
<keyword evidence="2" id="KW-0238">DNA-binding</keyword>
<protein>
    <submittedName>
        <fullName evidence="4">Chromosome partitioning protein ParB</fullName>
    </submittedName>
</protein>
<dbReference type="OrthoDB" id="5719994at2"/>
<comment type="similarity">
    <text evidence="1">Belongs to the ParB family.</text>
</comment>
<accession>A0A1X1BTK3</accession>
<dbReference type="Pfam" id="PF08775">
    <property type="entry name" value="ParB"/>
    <property type="match status" value="1"/>
</dbReference>
<feature type="domain" description="ParB-like N-terminal" evidence="3">
    <location>
        <begin position="52"/>
        <end position="137"/>
    </location>
</feature>
<evidence type="ECO:0000313" key="4">
    <source>
        <dbReference type="EMBL" id="ORM51542.1"/>
    </source>
</evidence>